<evidence type="ECO:0000313" key="2">
    <source>
        <dbReference type="Proteomes" id="UP000595691"/>
    </source>
</evidence>
<name>A0ABX7E066_9BACI</name>
<sequence>MNWDEEKGLKEKIPRFFPFFIRLFLRINNVRSFPLQVLAFRGAGDEPPRRFASCGVSSVQLIPQESRTFRSNPLCALNTVKKTFF</sequence>
<protein>
    <submittedName>
        <fullName evidence="1">Uncharacterized protein</fullName>
    </submittedName>
</protein>
<organism evidence="1 2">
    <name type="scientific">Heyndrickxia vini</name>
    <dbReference type="NCBI Taxonomy" id="1476025"/>
    <lineage>
        <taxon>Bacteria</taxon>
        <taxon>Bacillati</taxon>
        <taxon>Bacillota</taxon>
        <taxon>Bacilli</taxon>
        <taxon>Bacillales</taxon>
        <taxon>Bacillaceae</taxon>
        <taxon>Heyndrickxia</taxon>
    </lineage>
</organism>
<gene>
    <name evidence="1" type="ORF">I5776_19460</name>
</gene>
<reference evidence="1 2" key="1">
    <citation type="submission" date="2020-11" db="EMBL/GenBank/DDBJ databases">
        <title>Taxonomic evaluation of the Bacillus sporothermodurans group of bacteria based on whole genome sequences.</title>
        <authorList>
            <person name="Fiedler G."/>
            <person name="Herbstmann A.-D."/>
            <person name="Doll E."/>
            <person name="Wenning M."/>
            <person name="Brinks E."/>
            <person name="Kabisch J."/>
            <person name="Breitenwieser F."/>
            <person name="Lappann M."/>
            <person name="Boehnlein C."/>
            <person name="Franz C."/>
        </authorList>
    </citation>
    <scope>NUCLEOTIDE SEQUENCE [LARGE SCALE GENOMIC DNA]</scope>
    <source>
        <strain evidence="1 2">JCM 19841</strain>
    </source>
</reference>
<evidence type="ECO:0000313" key="1">
    <source>
        <dbReference type="EMBL" id="QQZ09128.1"/>
    </source>
</evidence>
<dbReference type="Proteomes" id="UP000595691">
    <property type="component" value="Chromosome"/>
</dbReference>
<proteinExistence type="predicted"/>
<accession>A0ABX7E066</accession>
<keyword evidence="2" id="KW-1185">Reference proteome</keyword>
<dbReference type="EMBL" id="CP065425">
    <property type="protein sequence ID" value="QQZ09128.1"/>
    <property type="molecule type" value="Genomic_DNA"/>
</dbReference>